<reference evidence="4" key="1">
    <citation type="journal article" date="2019" name="Int. J. Syst. Evol. Microbiol.">
        <title>The Global Catalogue of Microorganisms (GCM) 10K type strain sequencing project: providing services to taxonomists for standard genome sequencing and annotation.</title>
        <authorList>
            <consortium name="The Broad Institute Genomics Platform"/>
            <consortium name="The Broad Institute Genome Sequencing Center for Infectious Disease"/>
            <person name="Wu L."/>
            <person name="Ma J."/>
        </authorList>
    </citation>
    <scope>NUCLEOTIDE SEQUENCE [LARGE SCALE GENOMIC DNA]</scope>
    <source>
        <strain evidence="4">CECT 8570</strain>
    </source>
</reference>
<evidence type="ECO:0000256" key="1">
    <source>
        <dbReference type="SAM" id="SignalP"/>
    </source>
</evidence>
<feature type="chain" id="PRO_5046006150" evidence="1">
    <location>
        <begin position="26"/>
        <end position="151"/>
    </location>
</feature>
<dbReference type="Pfam" id="PF13511">
    <property type="entry name" value="DUF4124"/>
    <property type="match status" value="1"/>
</dbReference>
<comment type="caution">
    <text evidence="3">The sequence shown here is derived from an EMBL/GenBank/DDBJ whole genome shotgun (WGS) entry which is preliminary data.</text>
</comment>
<keyword evidence="1" id="KW-0732">Signal</keyword>
<evidence type="ECO:0000259" key="2">
    <source>
        <dbReference type="Pfam" id="PF13511"/>
    </source>
</evidence>
<dbReference type="Proteomes" id="UP001595840">
    <property type="component" value="Unassembled WGS sequence"/>
</dbReference>
<accession>A0ABV8V1C4</accession>
<organism evidence="3 4">
    <name type="scientific">Simiduia curdlanivorans</name>
    <dbReference type="NCBI Taxonomy" id="1492769"/>
    <lineage>
        <taxon>Bacteria</taxon>
        <taxon>Pseudomonadati</taxon>
        <taxon>Pseudomonadota</taxon>
        <taxon>Gammaproteobacteria</taxon>
        <taxon>Cellvibrionales</taxon>
        <taxon>Cellvibrionaceae</taxon>
        <taxon>Simiduia</taxon>
    </lineage>
</organism>
<evidence type="ECO:0000313" key="4">
    <source>
        <dbReference type="Proteomes" id="UP001595840"/>
    </source>
</evidence>
<proteinExistence type="predicted"/>
<dbReference type="InterPro" id="IPR025392">
    <property type="entry name" value="DUF4124"/>
</dbReference>
<sequence>MNTCLPRFIFSVLAVFGLHHSDASAAIYTWVDANGKTHYSDQPLDKKAAREVDVAPINIMEGGKVMTENAARAKAQAADEAESKSQAAGKKYDPCKNDLAKYQAFTEQQFYSNGRPRRYYLNNPDGSSMTEKQQTEFILQLGEDLRDRGCI</sequence>
<feature type="domain" description="DUF4124" evidence="2">
    <location>
        <begin position="21"/>
        <end position="57"/>
    </location>
</feature>
<name>A0ABV8V1C4_9GAMM</name>
<dbReference type="EMBL" id="JBHSCX010000003">
    <property type="protein sequence ID" value="MFC4361699.1"/>
    <property type="molecule type" value="Genomic_DNA"/>
</dbReference>
<dbReference type="RefSeq" id="WP_290259358.1">
    <property type="nucleotide sequence ID" value="NZ_JAUFQG010000004.1"/>
</dbReference>
<gene>
    <name evidence="3" type="ORF">ACFOX3_05250</name>
</gene>
<protein>
    <submittedName>
        <fullName evidence="3">DUF4124 domain-containing protein</fullName>
    </submittedName>
</protein>
<keyword evidence="4" id="KW-1185">Reference proteome</keyword>
<feature type="signal peptide" evidence="1">
    <location>
        <begin position="1"/>
        <end position="25"/>
    </location>
</feature>
<evidence type="ECO:0000313" key="3">
    <source>
        <dbReference type="EMBL" id="MFC4361699.1"/>
    </source>
</evidence>